<protein>
    <submittedName>
        <fullName evidence="1">Uncharacterized protein</fullName>
    </submittedName>
</protein>
<reference evidence="1 2" key="1">
    <citation type="submission" date="2023-02" db="EMBL/GenBank/DDBJ databases">
        <title>LHISI_Scaffold_Assembly.</title>
        <authorList>
            <person name="Stuart O.P."/>
            <person name="Cleave R."/>
            <person name="Magrath M.J.L."/>
            <person name="Mikheyev A.S."/>
        </authorList>
    </citation>
    <scope>NUCLEOTIDE SEQUENCE [LARGE SCALE GENOMIC DNA]</scope>
    <source>
        <strain evidence="1">Daus_M_001</strain>
        <tissue evidence="1">Leg muscle</tissue>
    </source>
</reference>
<dbReference type="EMBL" id="JARBHB010000003">
    <property type="protein sequence ID" value="KAJ8891135.1"/>
    <property type="molecule type" value="Genomic_DNA"/>
</dbReference>
<name>A0ABQ9I395_9NEOP</name>
<evidence type="ECO:0000313" key="2">
    <source>
        <dbReference type="Proteomes" id="UP001159363"/>
    </source>
</evidence>
<evidence type="ECO:0000313" key="1">
    <source>
        <dbReference type="EMBL" id="KAJ8891135.1"/>
    </source>
</evidence>
<comment type="caution">
    <text evidence="1">The sequence shown here is derived from an EMBL/GenBank/DDBJ whole genome shotgun (WGS) entry which is preliminary data.</text>
</comment>
<accession>A0ABQ9I395</accession>
<proteinExistence type="predicted"/>
<organism evidence="1 2">
    <name type="scientific">Dryococelus australis</name>
    <dbReference type="NCBI Taxonomy" id="614101"/>
    <lineage>
        <taxon>Eukaryota</taxon>
        <taxon>Metazoa</taxon>
        <taxon>Ecdysozoa</taxon>
        <taxon>Arthropoda</taxon>
        <taxon>Hexapoda</taxon>
        <taxon>Insecta</taxon>
        <taxon>Pterygota</taxon>
        <taxon>Neoptera</taxon>
        <taxon>Polyneoptera</taxon>
        <taxon>Phasmatodea</taxon>
        <taxon>Verophasmatodea</taxon>
        <taxon>Anareolatae</taxon>
        <taxon>Phasmatidae</taxon>
        <taxon>Eurycanthinae</taxon>
        <taxon>Dryococelus</taxon>
    </lineage>
</organism>
<gene>
    <name evidence="1" type="ORF">PR048_010649</name>
</gene>
<dbReference type="Proteomes" id="UP001159363">
    <property type="component" value="Chromosome 3"/>
</dbReference>
<keyword evidence="2" id="KW-1185">Reference proteome</keyword>
<sequence>MEQRRNAKAWTRDILEKTRRAAASSGTIPTCENPEWHSEQAKRLSLDRQHTRSVAPDFRKWETCLTLRSAAEFRRVTGAETPAARLRISEAAVVKWSHYSPPTYTNRASIPGGVAPGLSRARIVPDDDAGSGGFSRGSPVPPPLYSGAAPYTPHFTLVGSQHLDVKGHPNFSTFPLAPKPLPSPLPFIKQENLQFNFQAIVGQETKDPSPFLFCAAAAFSYFGKAGEVESRATALESVLHEQKCI</sequence>